<dbReference type="GO" id="GO:1904680">
    <property type="term" value="F:peptide transmembrane transporter activity"/>
    <property type="evidence" value="ECO:0007669"/>
    <property type="project" value="TreeGrafter"/>
</dbReference>
<comment type="subcellular location">
    <subcellularLocation>
        <location evidence="1">Periplasm</location>
    </subcellularLocation>
</comment>
<sequence>MKFLQFKMGVSALAVSMALASGALAQDQINIGAFGADANQLDPHLSGGGQDRALFGYVFNSLTRFPPGSMDPTKIELDLATSIEGDDSGLVWTVKLRDDVDFHGGFGKLTADDVIFSLDRARNPETSAFASSFAAIEKIDRVDDHTITITLSERVPTFVGMLANPAGGFIISKKAVEELGDDLKAPMVGTGPFQFESYTPKVRTTLIANTDYFRGAPKIQKIDYRYIPSDNARELAFAAGEIDLFYGRREQDWVERVSEQYSDDLDVLIFSPSQSRMLHLNKTVAPLDDIRVRQAIAHAINRDEFQALIGQDITKQLFSPVPSGFLGQSVDVEQYEFDLDKAKQLLTDAGYPDGLTLTVPTTQIASLKLPFELIMEQMRRAGINLEVDFVDHRAWHALIRQDESPMVIYGAAPFPEADSFLSPFYASTSIVGTPTGQTNFSHCDVADEEIAAARVAADSEVQLKAWEEAQQKIMKELCVVPLFELEQVWAKRKSLNLGYELTGTLNLGPPITEATYFSE</sequence>
<comment type="similarity">
    <text evidence="2">Belongs to the bacterial solute-binding protein 5 family.</text>
</comment>
<feature type="signal peptide" evidence="5">
    <location>
        <begin position="1"/>
        <end position="25"/>
    </location>
</feature>
<proteinExistence type="inferred from homology"/>
<name>A0A126V0K2_9RHOB</name>
<dbReference type="EMBL" id="CP014327">
    <property type="protein sequence ID" value="AML51852.1"/>
    <property type="molecule type" value="Genomic_DNA"/>
</dbReference>
<dbReference type="RefSeq" id="WP_039001114.1">
    <property type="nucleotide sequence ID" value="NZ_CP014327.1"/>
</dbReference>
<dbReference type="KEGG" id="hat:RC74_11765"/>
<evidence type="ECO:0000259" key="6">
    <source>
        <dbReference type="Pfam" id="PF00496"/>
    </source>
</evidence>
<keyword evidence="8" id="KW-1185">Reference proteome</keyword>
<evidence type="ECO:0000256" key="2">
    <source>
        <dbReference type="ARBA" id="ARBA00005695"/>
    </source>
</evidence>
<dbReference type="SUPFAM" id="SSF53850">
    <property type="entry name" value="Periplasmic binding protein-like II"/>
    <property type="match status" value="1"/>
</dbReference>
<reference evidence="7 8" key="1">
    <citation type="submission" date="2016-02" db="EMBL/GenBank/DDBJ databases">
        <title>Complete genome sequence of Halocynthiibacter arcticus PAMC 20958t from arctic marine sediment.</title>
        <authorList>
            <person name="Lee Y.M."/>
            <person name="Baek K."/>
            <person name="Lee H.K."/>
            <person name="Shin S.C."/>
        </authorList>
    </citation>
    <scope>NUCLEOTIDE SEQUENCE [LARGE SCALE GENOMIC DNA]</scope>
    <source>
        <strain evidence="7">PAMC 20958</strain>
    </source>
</reference>
<organism evidence="7 8">
    <name type="scientific">Falsihalocynthiibacter arcticus</name>
    <dbReference type="NCBI Taxonomy" id="1579316"/>
    <lineage>
        <taxon>Bacteria</taxon>
        <taxon>Pseudomonadati</taxon>
        <taxon>Pseudomonadota</taxon>
        <taxon>Alphaproteobacteria</taxon>
        <taxon>Rhodobacterales</taxon>
        <taxon>Roseobacteraceae</taxon>
        <taxon>Falsihalocynthiibacter</taxon>
    </lineage>
</organism>
<evidence type="ECO:0000256" key="1">
    <source>
        <dbReference type="ARBA" id="ARBA00004418"/>
    </source>
</evidence>
<protein>
    <recommendedName>
        <fullName evidence="6">Solute-binding protein family 5 domain-containing protein</fullName>
    </recommendedName>
</protein>
<dbReference type="PANTHER" id="PTHR30290:SF10">
    <property type="entry name" value="PERIPLASMIC OLIGOPEPTIDE-BINDING PROTEIN-RELATED"/>
    <property type="match status" value="1"/>
</dbReference>
<dbReference type="PANTHER" id="PTHR30290">
    <property type="entry name" value="PERIPLASMIC BINDING COMPONENT OF ABC TRANSPORTER"/>
    <property type="match status" value="1"/>
</dbReference>
<keyword evidence="3" id="KW-0813">Transport</keyword>
<dbReference type="Gene3D" id="3.40.190.10">
    <property type="entry name" value="Periplasmic binding protein-like II"/>
    <property type="match status" value="1"/>
</dbReference>
<evidence type="ECO:0000256" key="5">
    <source>
        <dbReference type="SAM" id="SignalP"/>
    </source>
</evidence>
<dbReference type="GO" id="GO:0030288">
    <property type="term" value="C:outer membrane-bounded periplasmic space"/>
    <property type="evidence" value="ECO:0007669"/>
    <property type="project" value="UniProtKB-ARBA"/>
</dbReference>
<evidence type="ECO:0000313" key="7">
    <source>
        <dbReference type="EMBL" id="AML51852.1"/>
    </source>
</evidence>
<keyword evidence="4 5" id="KW-0732">Signal</keyword>
<dbReference type="PIRSF" id="PIRSF002741">
    <property type="entry name" value="MppA"/>
    <property type="match status" value="1"/>
</dbReference>
<feature type="domain" description="Solute-binding protein family 5" evidence="6">
    <location>
        <begin position="74"/>
        <end position="428"/>
    </location>
</feature>
<dbReference type="Proteomes" id="UP000070371">
    <property type="component" value="Chromosome"/>
</dbReference>
<dbReference type="STRING" id="1579316.RC74_11765"/>
<dbReference type="Pfam" id="PF00496">
    <property type="entry name" value="SBP_bac_5"/>
    <property type="match status" value="1"/>
</dbReference>
<feature type="chain" id="PRO_5007443246" description="Solute-binding protein family 5 domain-containing protein" evidence="5">
    <location>
        <begin position="26"/>
        <end position="519"/>
    </location>
</feature>
<evidence type="ECO:0000256" key="3">
    <source>
        <dbReference type="ARBA" id="ARBA00022448"/>
    </source>
</evidence>
<evidence type="ECO:0000313" key="8">
    <source>
        <dbReference type="Proteomes" id="UP000070371"/>
    </source>
</evidence>
<dbReference type="GO" id="GO:0043190">
    <property type="term" value="C:ATP-binding cassette (ABC) transporter complex"/>
    <property type="evidence" value="ECO:0007669"/>
    <property type="project" value="InterPro"/>
</dbReference>
<evidence type="ECO:0000256" key="4">
    <source>
        <dbReference type="ARBA" id="ARBA00022729"/>
    </source>
</evidence>
<accession>A0A126V0K2</accession>
<dbReference type="OrthoDB" id="9803988at2"/>
<dbReference type="InterPro" id="IPR030678">
    <property type="entry name" value="Peptide/Ni-bd"/>
</dbReference>
<dbReference type="Gene3D" id="3.10.105.10">
    <property type="entry name" value="Dipeptide-binding Protein, Domain 3"/>
    <property type="match status" value="1"/>
</dbReference>
<dbReference type="GO" id="GO:0015833">
    <property type="term" value="P:peptide transport"/>
    <property type="evidence" value="ECO:0007669"/>
    <property type="project" value="TreeGrafter"/>
</dbReference>
<dbReference type="AlphaFoldDB" id="A0A126V0K2"/>
<gene>
    <name evidence="7" type="ORF">RC74_11765</name>
</gene>
<dbReference type="InterPro" id="IPR039424">
    <property type="entry name" value="SBP_5"/>
</dbReference>
<dbReference type="InterPro" id="IPR000914">
    <property type="entry name" value="SBP_5_dom"/>
</dbReference>